<sequence length="234" mass="26532">MPDLERPPTYSSIDPRQSKPTTSIETTTQEPQDRIFTLHRAQDHARSSGIHIKQNDNTLYYVGHYNGPTQSSDIILYAGYDSLGPWLAQLRFEQYSKDFKVYIGDLKTPAKDDWDVVRCAAGGGIFSDSAFRFECRCGSKKSRLYWTRTRDSKLGASRWSPRDFRLVDEESAAVVAAYVEKHLGEGAVKGSVRFLQEVEPKVEVMGLMVLLGLLDKTRRYMMSVARAFPNTNGY</sequence>
<accession>A0A6A6C079</accession>
<reference evidence="2" key="1">
    <citation type="journal article" date="2020" name="Stud. Mycol.">
        <title>101 Dothideomycetes genomes: a test case for predicting lifestyles and emergence of pathogens.</title>
        <authorList>
            <person name="Haridas S."/>
            <person name="Albert R."/>
            <person name="Binder M."/>
            <person name="Bloem J."/>
            <person name="Labutti K."/>
            <person name="Salamov A."/>
            <person name="Andreopoulos B."/>
            <person name="Baker S."/>
            <person name="Barry K."/>
            <person name="Bills G."/>
            <person name="Bluhm B."/>
            <person name="Cannon C."/>
            <person name="Castanera R."/>
            <person name="Culley D."/>
            <person name="Daum C."/>
            <person name="Ezra D."/>
            <person name="Gonzalez J."/>
            <person name="Henrissat B."/>
            <person name="Kuo A."/>
            <person name="Liang C."/>
            <person name="Lipzen A."/>
            <person name="Lutzoni F."/>
            <person name="Magnuson J."/>
            <person name="Mondo S."/>
            <person name="Nolan M."/>
            <person name="Ohm R."/>
            <person name="Pangilinan J."/>
            <person name="Park H.-J."/>
            <person name="Ramirez L."/>
            <person name="Alfaro M."/>
            <person name="Sun H."/>
            <person name="Tritt A."/>
            <person name="Yoshinaga Y."/>
            <person name="Zwiers L.-H."/>
            <person name="Turgeon B."/>
            <person name="Goodwin S."/>
            <person name="Spatafora J."/>
            <person name="Crous P."/>
            <person name="Grigoriev I."/>
        </authorList>
    </citation>
    <scope>NUCLEOTIDE SEQUENCE</scope>
    <source>
        <strain evidence="2">ATCC 36951</strain>
    </source>
</reference>
<dbReference type="EMBL" id="ML993627">
    <property type="protein sequence ID" value="KAF2160375.1"/>
    <property type="molecule type" value="Genomic_DNA"/>
</dbReference>
<dbReference type="AlphaFoldDB" id="A0A6A6C079"/>
<feature type="region of interest" description="Disordered" evidence="1">
    <location>
        <begin position="1"/>
        <end position="30"/>
    </location>
</feature>
<protein>
    <submittedName>
        <fullName evidence="2">Uncharacterized protein</fullName>
    </submittedName>
</protein>
<gene>
    <name evidence="2" type="ORF">M409DRAFT_29223</name>
</gene>
<organism evidence="2 3">
    <name type="scientific">Zasmidium cellare ATCC 36951</name>
    <dbReference type="NCBI Taxonomy" id="1080233"/>
    <lineage>
        <taxon>Eukaryota</taxon>
        <taxon>Fungi</taxon>
        <taxon>Dikarya</taxon>
        <taxon>Ascomycota</taxon>
        <taxon>Pezizomycotina</taxon>
        <taxon>Dothideomycetes</taxon>
        <taxon>Dothideomycetidae</taxon>
        <taxon>Mycosphaerellales</taxon>
        <taxon>Mycosphaerellaceae</taxon>
        <taxon>Zasmidium</taxon>
    </lineage>
</organism>
<proteinExistence type="predicted"/>
<dbReference type="Proteomes" id="UP000799537">
    <property type="component" value="Unassembled WGS sequence"/>
</dbReference>
<feature type="compositionally biased region" description="Polar residues" evidence="1">
    <location>
        <begin position="9"/>
        <end position="30"/>
    </location>
</feature>
<keyword evidence="3" id="KW-1185">Reference proteome</keyword>
<dbReference type="OrthoDB" id="3431997at2759"/>
<evidence type="ECO:0000313" key="3">
    <source>
        <dbReference type="Proteomes" id="UP000799537"/>
    </source>
</evidence>
<evidence type="ECO:0000313" key="2">
    <source>
        <dbReference type="EMBL" id="KAF2160375.1"/>
    </source>
</evidence>
<evidence type="ECO:0000256" key="1">
    <source>
        <dbReference type="SAM" id="MobiDB-lite"/>
    </source>
</evidence>
<dbReference type="RefSeq" id="XP_033661264.1">
    <property type="nucleotide sequence ID" value="XM_033809366.1"/>
</dbReference>
<dbReference type="GeneID" id="54562638"/>
<name>A0A6A6C079_ZASCE</name>